<evidence type="ECO:0000256" key="9">
    <source>
        <dbReference type="RuleBase" id="RU362097"/>
    </source>
</evidence>
<evidence type="ECO:0000256" key="2">
    <source>
        <dbReference type="ARBA" id="ARBA00007613"/>
    </source>
</evidence>
<keyword evidence="11" id="KW-1185">Reference proteome</keyword>
<evidence type="ECO:0000256" key="4">
    <source>
        <dbReference type="ARBA" id="ARBA00022692"/>
    </source>
</evidence>
<evidence type="ECO:0000313" key="10">
    <source>
        <dbReference type="EMBL" id="MBB4859296.1"/>
    </source>
</evidence>
<dbReference type="SUPFAM" id="SSF56954">
    <property type="entry name" value="Outer membrane efflux proteins (OEP)"/>
    <property type="match status" value="1"/>
</dbReference>
<dbReference type="NCBIfam" id="TIGR01845">
    <property type="entry name" value="outer_NodT"/>
    <property type="match status" value="1"/>
</dbReference>
<keyword evidence="5" id="KW-0732">Signal</keyword>
<name>A0A7W7NWG2_9SPHN</name>
<comment type="subcellular location">
    <subcellularLocation>
        <location evidence="9">Cell membrane</location>
        <topology evidence="9">Lipid-anchor</topology>
    </subcellularLocation>
    <subcellularLocation>
        <location evidence="1">Membrane</location>
    </subcellularLocation>
</comment>
<dbReference type="InterPro" id="IPR010131">
    <property type="entry name" value="MdtP/NodT-like"/>
</dbReference>
<reference evidence="10 11" key="1">
    <citation type="submission" date="2020-08" db="EMBL/GenBank/DDBJ databases">
        <title>Functional genomics of gut bacteria from endangered species of beetles.</title>
        <authorList>
            <person name="Carlos-Shanley C."/>
        </authorList>
    </citation>
    <scope>NUCLEOTIDE SEQUENCE [LARGE SCALE GENOMIC DNA]</scope>
    <source>
        <strain evidence="10 11">S00245</strain>
    </source>
</reference>
<protein>
    <submittedName>
        <fullName evidence="10">NodT family efflux transporter outer membrane factor (OMF) lipoprotein</fullName>
    </submittedName>
</protein>
<gene>
    <name evidence="10" type="ORF">HNO88_002625</name>
</gene>
<evidence type="ECO:0000256" key="5">
    <source>
        <dbReference type="ARBA" id="ARBA00022729"/>
    </source>
</evidence>
<dbReference type="AlphaFoldDB" id="A0A7W7NWG2"/>
<evidence type="ECO:0000256" key="1">
    <source>
        <dbReference type="ARBA" id="ARBA00004370"/>
    </source>
</evidence>
<accession>A0A7W7NWG2</accession>
<dbReference type="EMBL" id="JACHLR010000010">
    <property type="protein sequence ID" value="MBB4859296.1"/>
    <property type="molecule type" value="Genomic_DNA"/>
</dbReference>
<dbReference type="PROSITE" id="PS51257">
    <property type="entry name" value="PROKAR_LIPOPROTEIN"/>
    <property type="match status" value="1"/>
</dbReference>
<dbReference type="PANTHER" id="PTHR30203:SF20">
    <property type="entry name" value="MULTIDRUG RESISTANCE OUTER MEMBRANE PROTEIN MDTP-RELATED"/>
    <property type="match status" value="1"/>
</dbReference>
<organism evidence="10 11">
    <name type="scientific">Novosphingobium chloroacetimidivorans</name>
    <dbReference type="NCBI Taxonomy" id="1428314"/>
    <lineage>
        <taxon>Bacteria</taxon>
        <taxon>Pseudomonadati</taxon>
        <taxon>Pseudomonadota</taxon>
        <taxon>Alphaproteobacteria</taxon>
        <taxon>Sphingomonadales</taxon>
        <taxon>Sphingomonadaceae</taxon>
        <taxon>Novosphingobium</taxon>
    </lineage>
</organism>
<keyword evidence="8 9" id="KW-0449">Lipoprotein</keyword>
<keyword evidence="7 9" id="KW-0564">Palmitate</keyword>
<dbReference type="InterPro" id="IPR003423">
    <property type="entry name" value="OMP_efflux"/>
</dbReference>
<comment type="similarity">
    <text evidence="2 9">Belongs to the outer membrane factor (OMF) (TC 1.B.17) family.</text>
</comment>
<dbReference type="Gene3D" id="2.20.200.10">
    <property type="entry name" value="Outer membrane efflux proteins (OEP)"/>
    <property type="match status" value="1"/>
</dbReference>
<keyword evidence="3 9" id="KW-1134">Transmembrane beta strand</keyword>
<dbReference type="PANTHER" id="PTHR30203">
    <property type="entry name" value="OUTER MEMBRANE CATION EFFLUX PROTEIN"/>
    <property type="match status" value="1"/>
</dbReference>
<evidence type="ECO:0000256" key="7">
    <source>
        <dbReference type="ARBA" id="ARBA00023139"/>
    </source>
</evidence>
<dbReference type="GO" id="GO:0005886">
    <property type="term" value="C:plasma membrane"/>
    <property type="evidence" value="ECO:0007669"/>
    <property type="project" value="UniProtKB-SubCell"/>
</dbReference>
<dbReference type="Gene3D" id="1.20.1600.10">
    <property type="entry name" value="Outer membrane efflux proteins (OEP)"/>
    <property type="match status" value="1"/>
</dbReference>
<proteinExistence type="inferred from homology"/>
<dbReference type="RefSeq" id="WP_184245886.1">
    <property type="nucleotide sequence ID" value="NZ_JACHLR010000010.1"/>
</dbReference>
<dbReference type="Pfam" id="PF02321">
    <property type="entry name" value="OEP"/>
    <property type="match status" value="2"/>
</dbReference>
<evidence type="ECO:0000256" key="3">
    <source>
        <dbReference type="ARBA" id="ARBA00022452"/>
    </source>
</evidence>
<evidence type="ECO:0000256" key="6">
    <source>
        <dbReference type="ARBA" id="ARBA00023136"/>
    </source>
</evidence>
<sequence>MRSLTALSIAGLLAGCVTPPHLGPAPEVKAPATYRSAETFAGAGVAWPADDWWTAYGDAQLSSLIEEGLAKAPTMAQASARLRRAQALVGAANAALLPSVSADGSLTVSKPSTNDGIPVTPERRGYNDNGRVSLGFSWELDFWGKNRAALAAATSDAEAARADAAAARLVVSASIAATYADLVRLYKDRDVLEETLRVREKSLELVRARVQHGFDSDADLAQAEAGPPAARSDLAQADEAIGLVRNRLAALLGAGPDRGISIERPVTPALKAFGLPANLSADLLGRRPDIVAARSRVEASAKRIKVARAQFYPNVNLLGLIGFQSLGIGNLLNSGSDIGTAGPAISLPIFDGGRRRANYRGARADYDLSVATYDETLTQALREVADVTVSSRQLADEVAGADAALTATERAYRLAQLRYAEGAADYQSVLIVEERLLLRRRVAAALRSRNFVLDVALVRSLGGGVMR</sequence>
<comment type="caution">
    <text evidence="10">The sequence shown here is derived from an EMBL/GenBank/DDBJ whole genome shotgun (WGS) entry which is preliminary data.</text>
</comment>
<evidence type="ECO:0000256" key="8">
    <source>
        <dbReference type="ARBA" id="ARBA00023288"/>
    </source>
</evidence>
<evidence type="ECO:0000313" key="11">
    <source>
        <dbReference type="Proteomes" id="UP000555448"/>
    </source>
</evidence>
<keyword evidence="6 9" id="KW-0472">Membrane</keyword>
<dbReference type="Proteomes" id="UP000555448">
    <property type="component" value="Unassembled WGS sequence"/>
</dbReference>
<keyword evidence="4 9" id="KW-0812">Transmembrane</keyword>
<dbReference type="GO" id="GO:0015562">
    <property type="term" value="F:efflux transmembrane transporter activity"/>
    <property type="evidence" value="ECO:0007669"/>
    <property type="project" value="InterPro"/>
</dbReference>